<dbReference type="AlphaFoldDB" id="A0A067SP11"/>
<name>A0A067SP11_GALM3</name>
<comment type="similarity">
    <text evidence="1 4">Belongs to the SEC5 family.</text>
</comment>
<evidence type="ECO:0000256" key="3">
    <source>
        <dbReference type="ARBA" id="ARBA00022483"/>
    </source>
</evidence>
<accession>A0A067SP11</accession>
<feature type="domain" description="Exocyst complex component EXOC2/Sec5 N-terminal" evidence="6">
    <location>
        <begin position="60"/>
        <end position="923"/>
    </location>
</feature>
<dbReference type="PANTHER" id="PTHR13043:SF1">
    <property type="entry name" value="EXOCYST COMPLEX COMPONENT 2"/>
    <property type="match status" value="1"/>
</dbReference>
<evidence type="ECO:0000256" key="1">
    <source>
        <dbReference type="ARBA" id="ARBA00010578"/>
    </source>
</evidence>
<dbReference type="HOGENOM" id="CLU_324954_0_0_1"/>
<comment type="subunit">
    <text evidence="4">Component of the exocyst complex.</text>
</comment>
<dbReference type="GO" id="GO:0000145">
    <property type="term" value="C:exocyst"/>
    <property type="evidence" value="ECO:0007669"/>
    <property type="project" value="UniProtKB-UniRule"/>
</dbReference>
<sequence length="950" mass="104943">MPRLNFNVDEATLLKAYKISTLHPTRWEEVDHDFDESIASATSMASGGVGVGQEREREKEDPLGLGPAKSVKDLDMENKSSLVLTSKTFSPALYLAFAHPNATYPDLARGIAHLQTAIEAREEALRGLVEEGFDKFVSVKSAVDGLYVDMRQAILAPETEHATKPLRDHLKYGAQKANQIFLPVLETASKAQKLRTTLSIFERSRFFFNLPSFIMESIDAGKYELALRDYKKGKYLLENRPGQLLPISLSGSPLSSQATQASIGAPQEQQQHMQQLEQQQKRILNKVWASVEKAMGEMRRVLVAQLQDSTRSVEEQEKTLETLLELHTNDEPVWTYFDSHHTHIMDRMSAAYRAGIKAIDSQSRLSASASYSADGPDASLDSQFCIAIARLESKQADVILAQSSAGEPAWKAILGMVKSVSDAVSSALPSFWTVSKSFIDGKYRRPTTNNSGTRRSPSQCRTMAYDIVKLYISLISQAFMLSDVSVMSRSQSSNYDPPPLVPVNSHSFCSAYYLQRTLSEVQECAADLGALDISNEATSGLRSLVESLRWRVVDVLVHEWVRDARMFYHLETWTAMGLDEPNPRISRPGSATTTTRLLFQFELFQKHMTTTAYKMAATAVDLPLAKGSSSSSSRQGAGIQQVLSTKVTRGFIDAVYQFMDGLMVLVSDDAPPVVEHVGVGAGESARVEGVSAVGTSLGELLDLKDPSTRLLLVIANLDHFGKAVLPGMVTQLENAFGVSLAEDRITMNGVVGELDKTLFEAYTKPRAAVIKEHIQRAVPGSEVDWYRAQQPVGVRPWVPEIMNYIVEVHGQLCNATPSLLDRTVVALIDDMAKEASNAFGKITRFGTGGLLLAVMELTFIHKSLGHYGRETVAGRAIEDIYTKEITQAYAPSPRDNDFQASFDAMQRTLAEARRATGVQFLCFRKVKEKDPGEKEASAKEKTRARNKNKE</sequence>
<dbReference type="InterPro" id="IPR039481">
    <property type="entry name" value="EXOC2/Sec5_N_dom"/>
</dbReference>
<feature type="region of interest" description="Disordered" evidence="5">
    <location>
        <begin position="44"/>
        <end position="66"/>
    </location>
</feature>
<dbReference type="PANTHER" id="PTHR13043">
    <property type="entry name" value="EXOCYST COMPLEX COMPONENT SEC5"/>
    <property type="match status" value="1"/>
</dbReference>
<feature type="compositionally biased region" description="Basic and acidic residues" evidence="5">
    <location>
        <begin position="53"/>
        <end position="62"/>
    </location>
</feature>
<reference evidence="8" key="1">
    <citation type="journal article" date="2014" name="Proc. Natl. Acad. Sci. U.S.A.">
        <title>Extensive sampling of basidiomycete genomes demonstrates inadequacy of the white-rot/brown-rot paradigm for wood decay fungi.</title>
        <authorList>
            <person name="Riley R."/>
            <person name="Salamov A.A."/>
            <person name="Brown D.W."/>
            <person name="Nagy L.G."/>
            <person name="Floudas D."/>
            <person name="Held B.W."/>
            <person name="Levasseur A."/>
            <person name="Lombard V."/>
            <person name="Morin E."/>
            <person name="Otillar R."/>
            <person name="Lindquist E.A."/>
            <person name="Sun H."/>
            <person name="LaButti K.M."/>
            <person name="Schmutz J."/>
            <person name="Jabbour D."/>
            <person name="Luo H."/>
            <person name="Baker S.E."/>
            <person name="Pisabarro A.G."/>
            <person name="Walton J.D."/>
            <person name="Blanchette R.A."/>
            <person name="Henrissat B."/>
            <person name="Martin F."/>
            <person name="Cullen D."/>
            <person name="Hibbett D.S."/>
            <person name="Grigoriev I.V."/>
        </authorList>
    </citation>
    <scope>NUCLEOTIDE SEQUENCE [LARGE SCALE GENOMIC DNA]</scope>
    <source>
        <strain evidence="8">CBS 339.88</strain>
    </source>
</reference>
<keyword evidence="4" id="KW-0653">Protein transport</keyword>
<keyword evidence="2 4" id="KW-0813">Transport</keyword>
<protein>
    <recommendedName>
        <fullName evidence="4">Exocyst complex component SEC5</fullName>
    </recommendedName>
</protein>
<evidence type="ECO:0000256" key="2">
    <source>
        <dbReference type="ARBA" id="ARBA00022448"/>
    </source>
</evidence>
<keyword evidence="3 4" id="KW-0268">Exocytosis</keyword>
<evidence type="ECO:0000313" key="7">
    <source>
        <dbReference type="EMBL" id="KDR72646.1"/>
    </source>
</evidence>
<evidence type="ECO:0000313" key="8">
    <source>
        <dbReference type="Proteomes" id="UP000027222"/>
    </source>
</evidence>
<evidence type="ECO:0000256" key="4">
    <source>
        <dbReference type="RuleBase" id="RU365069"/>
    </source>
</evidence>
<evidence type="ECO:0000259" key="6">
    <source>
        <dbReference type="Pfam" id="PF15469"/>
    </source>
</evidence>
<keyword evidence="8" id="KW-1185">Reference proteome</keyword>
<comment type="function">
    <text evidence="4">Component of the exocyst complex involved in the docking of exocytic vesicles with fusion sites on the plasma membrane.</text>
</comment>
<dbReference type="GO" id="GO:0006887">
    <property type="term" value="P:exocytosis"/>
    <property type="evidence" value="ECO:0007669"/>
    <property type="project" value="UniProtKB-KW"/>
</dbReference>
<dbReference type="InterPro" id="IPR029175">
    <property type="entry name" value="EXOC2/Sec5"/>
</dbReference>
<dbReference type="STRING" id="685588.A0A067SP11"/>
<feature type="region of interest" description="Disordered" evidence="5">
    <location>
        <begin position="929"/>
        <end position="950"/>
    </location>
</feature>
<dbReference type="OrthoDB" id="26242at2759"/>
<dbReference type="GO" id="GO:0015031">
    <property type="term" value="P:protein transport"/>
    <property type="evidence" value="ECO:0007669"/>
    <property type="project" value="UniProtKB-KW"/>
</dbReference>
<feature type="region of interest" description="Disordered" evidence="5">
    <location>
        <begin position="256"/>
        <end position="275"/>
    </location>
</feature>
<dbReference type="GO" id="GO:0006893">
    <property type="term" value="P:Golgi to plasma membrane transport"/>
    <property type="evidence" value="ECO:0007669"/>
    <property type="project" value="UniProtKB-UniRule"/>
</dbReference>
<dbReference type="Pfam" id="PF15469">
    <property type="entry name" value="Sec5"/>
    <property type="match status" value="1"/>
</dbReference>
<proteinExistence type="inferred from homology"/>
<dbReference type="Proteomes" id="UP000027222">
    <property type="component" value="Unassembled WGS sequence"/>
</dbReference>
<dbReference type="EMBL" id="KL142388">
    <property type="protein sequence ID" value="KDR72646.1"/>
    <property type="molecule type" value="Genomic_DNA"/>
</dbReference>
<evidence type="ECO:0000256" key="5">
    <source>
        <dbReference type="SAM" id="MobiDB-lite"/>
    </source>
</evidence>
<gene>
    <name evidence="7" type="ORF">GALMADRAFT_73791</name>
</gene>
<organism evidence="7 8">
    <name type="scientific">Galerina marginata (strain CBS 339.88)</name>
    <dbReference type="NCBI Taxonomy" id="685588"/>
    <lineage>
        <taxon>Eukaryota</taxon>
        <taxon>Fungi</taxon>
        <taxon>Dikarya</taxon>
        <taxon>Basidiomycota</taxon>
        <taxon>Agaricomycotina</taxon>
        <taxon>Agaricomycetes</taxon>
        <taxon>Agaricomycetidae</taxon>
        <taxon>Agaricales</taxon>
        <taxon>Agaricineae</taxon>
        <taxon>Strophariaceae</taxon>
        <taxon>Galerina</taxon>
    </lineage>
</organism>